<dbReference type="PANTHER" id="PTHR13604">
    <property type="entry name" value="DC12-RELATED"/>
    <property type="match status" value="1"/>
</dbReference>
<dbReference type="OrthoDB" id="2111841at2759"/>
<evidence type="ECO:0000313" key="9">
    <source>
        <dbReference type="EMBL" id="KAJ8062225.1"/>
    </source>
</evidence>
<accession>A0A9X0AG61</accession>
<dbReference type="GO" id="GO:0006508">
    <property type="term" value="P:proteolysis"/>
    <property type="evidence" value="ECO:0007669"/>
    <property type="project" value="UniProtKB-KW"/>
</dbReference>
<dbReference type="GO" id="GO:0016829">
    <property type="term" value="F:lyase activity"/>
    <property type="evidence" value="ECO:0007669"/>
    <property type="project" value="UniProtKB-KW"/>
</dbReference>
<proteinExistence type="inferred from homology"/>
<feature type="compositionally biased region" description="Basic and acidic residues" evidence="8">
    <location>
        <begin position="293"/>
        <end position="322"/>
    </location>
</feature>
<dbReference type="Pfam" id="PF02586">
    <property type="entry name" value="SRAP"/>
    <property type="match status" value="1"/>
</dbReference>
<keyword evidence="3" id="KW-0227">DNA damage</keyword>
<reference evidence="9" key="1">
    <citation type="submission" date="2022-11" db="EMBL/GenBank/DDBJ databases">
        <title>Genome Resource of Sclerotinia nivalis Strain SnTB1, a Plant Pathogen Isolated from American Ginseng.</title>
        <authorList>
            <person name="Fan S."/>
        </authorList>
    </citation>
    <scope>NUCLEOTIDE SEQUENCE</scope>
    <source>
        <strain evidence="9">SnTB1</strain>
    </source>
</reference>
<evidence type="ECO:0008006" key="11">
    <source>
        <dbReference type="Google" id="ProtNLM"/>
    </source>
</evidence>
<organism evidence="9 10">
    <name type="scientific">Sclerotinia nivalis</name>
    <dbReference type="NCBI Taxonomy" id="352851"/>
    <lineage>
        <taxon>Eukaryota</taxon>
        <taxon>Fungi</taxon>
        <taxon>Dikarya</taxon>
        <taxon>Ascomycota</taxon>
        <taxon>Pezizomycotina</taxon>
        <taxon>Leotiomycetes</taxon>
        <taxon>Helotiales</taxon>
        <taxon>Sclerotiniaceae</taxon>
        <taxon>Sclerotinia</taxon>
    </lineage>
</organism>
<dbReference type="EMBL" id="JAPEIS010000010">
    <property type="protein sequence ID" value="KAJ8062225.1"/>
    <property type="molecule type" value="Genomic_DNA"/>
</dbReference>
<dbReference type="SUPFAM" id="SSF143081">
    <property type="entry name" value="BB1717-like"/>
    <property type="match status" value="1"/>
</dbReference>
<evidence type="ECO:0000313" key="10">
    <source>
        <dbReference type="Proteomes" id="UP001152300"/>
    </source>
</evidence>
<feature type="region of interest" description="Disordered" evidence="8">
    <location>
        <begin position="275"/>
        <end position="405"/>
    </location>
</feature>
<keyword evidence="7" id="KW-0456">Lyase</keyword>
<dbReference type="Gene3D" id="3.90.1680.10">
    <property type="entry name" value="SOS response associated peptidase-like"/>
    <property type="match status" value="1"/>
</dbReference>
<evidence type="ECO:0000256" key="4">
    <source>
        <dbReference type="ARBA" id="ARBA00022801"/>
    </source>
</evidence>
<dbReference type="InterPro" id="IPR036590">
    <property type="entry name" value="SRAP-like"/>
</dbReference>
<dbReference type="InterPro" id="IPR003738">
    <property type="entry name" value="SRAP"/>
</dbReference>
<keyword evidence="10" id="KW-1185">Reference proteome</keyword>
<feature type="compositionally biased region" description="Low complexity" evidence="8">
    <location>
        <begin position="282"/>
        <end position="291"/>
    </location>
</feature>
<evidence type="ECO:0000256" key="3">
    <source>
        <dbReference type="ARBA" id="ARBA00022763"/>
    </source>
</evidence>
<dbReference type="GO" id="GO:0003697">
    <property type="term" value="F:single-stranded DNA binding"/>
    <property type="evidence" value="ECO:0007669"/>
    <property type="project" value="InterPro"/>
</dbReference>
<keyword evidence="4" id="KW-0378">Hydrolase</keyword>
<dbReference type="PANTHER" id="PTHR13604:SF0">
    <property type="entry name" value="ABASIC SITE PROCESSING PROTEIN HMCES"/>
    <property type="match status" value="1"/>
</dbReference>
<evidence type="ECO:0000256" key="6">
    <source>
        <dbReference type="ARBA" id="ARBA00023125"/>
    </source>
</evidence>
<feature type="compositionally biased region" description="Basic and acidic residues" evidence="8">
    <location>
        <begin position="43"/>
        <end position="58"/>
    </location>
</feature>
<evidence type="ECO:0000256" key="2">
    <source>
        <dbReference type="ARBA" id="ARBA00022670"/>
    </source>
</evidence>
<feature type="region of interest" description="Disordered" evidence="8">
    <location>
        <begin position="36"/>
        <end position="74"/>
    </location>
</feature>
<sequence>MPVWEAPDDEGVGAPRQSYNFAPGYHGIVYRADVPDWGAGPRQHKEAGADGTEERATESEAPEPGATEQKEHANEVVRYKLQSMKWGLIPFWTKRNPDYGSMMKTINCRDDSLIEDRGMWNTMKQKKRCVVVAEGFYEWLKKGKEKVPHYIKRKDGQLMCMAGLWDVVQYEGSDEKHYTYTIITTSSNKQLNFLHDRMPVILDNGSEDLRTWLDPKRSSWSKELQSLLKPYEGELEIYPVSKEVGKVGNDSPNFIVPVASTENKSNIANFFAKGGKNDAKASSKPSNANAPQKTKEEDTKHTPTKEESTDTDGRKTIDHDGSEDNAPLPVPKTENKQGIKRELDDVDIEKPAKKSLRTSASPQRDSPPVASTRKTRSATSNNYESPKKSSGQKKGSQKITNFFSK</sequence>
<evidence type="ECO:0000256" key="7">
    <source>
        <dbReference type="ARBA" id="ARBA00023239"/>
    </source>
</evidence>
<evidence type="ECO:0000256" key="1">
    <source>
        <dbReference type="ARBA" id="ARBA00008136"/>
    </source>
</evidence>
<feature type="compositionally biased region" description="Basic and acidic residues" evidence="8">
    <location>
        <begin position="333"/>
        <end position="352"/>
    </location>
</feature>
<name>A0A9X0AG61_9HELO</name>
<dbReference type="AlphaFoldDB" id="A0A9X0AG61"/>
<comment type="caution">
    <text evidence="9">The sequence shown here is derived from an EMBL/GenBank/DDBJ whole genome shotgun (WGS) entry which is preliminary data.</text>
</comment>
<keyword evidence="6" id="KW-0238">DNA-binding</keyword>
<evidence type="ECO:0000256" key="8">
    <source>
        <dbReference type="SAM" id="MobiDB-lite"/>
    </source>
</evidence>
<evidence type="ECO:0000256" key="5">
    <source>
        <dbReference type="ARBA" id="ARBA00023124"/>
    </source>
</evidence>
<protein>
    <recommendedName>
        <fullName evidence="11">DUF159 domain protein</fullName>
    </recommendedName>
</protein>
<dbReference type="GO" id="GO:0106300">
    <property type="term" value="P:protein-DNA covalent cross-linking repair"/>
    <property type="evidence" value="ECO:0007669"/>
    <property type="project" value="InterPro"/>
</dbReference>
<keyword evidence="5" id="KW-0190">Covalent protein-DNA linkage</keyword>
<feature type="compositionally biased region" description="Low complexity" evidence="8">
    <location>
        <begin position="388"/>
        <end position="398"/>
    </location>
</feature>
<comment type="similarity">
    <text evidence="1">Belongs to the SOS response-associated peptidase family.</text>
</comment>
<keyword evidence="2" id="KW-0645">Protease</keyword>
<gene>
    <name evidence="9" type="ORF">OCU04_008777</name>
</gene>
<dbReference type="Proteomes" id="UP001152300">
    <property type="component" value="Unassembled WGS sequence"/>
</dbReference>
<dbReference type="GO" id="GO:0008233">
    <property type="term" value="F:peptidase activity"/>
    <property type="evidence" value="ECO:0007669"/>
    <property type="project" value="UniProtKB-KW"/>
</dbReference>